<gene>
    <name evidence="3" type="ORF">F7Q91_24950</name>
</gene>
<feature type="non-terminal residue" evidence="3">
    <location>
        <position position="1"/>
    </location>
</feature>
<reference evidence="3 4" key="1">
    <citation type="submission" date="2019-09" db="EMBL/GenBank/DDBJ databases">
        <title>Draft genome sequences of 48 bacterial type strains from the CCUG.</title>
        <authorList>
            <person name="Tunovic T."/>
            <person name="Pineiro-Iglesias B."/>
            <person name="Unosson C."/>
            <person name="Inganas E."/>
            <person name="Ohlen M."/>
            <person name="Cardew S."/>
            <person name="Jensie-Markopoulos S."/>
            <person name="Salva-Serra F."/>
            <person name="Jaen-Luchoro D."/>
            <person name="Karlsson R."/>
            <person name="Svensson-Stadler L."/>
            <person name="Chun J."/>
            <person name="Moore E."/>
        </authorList>
    </citation>
    <scope>NUCLEOTIDE SEQUENCE [LARGE SCALE GENOMIC DNA]</scope>
    <source>
        <strain evidence="3 4">CCUG 48643</strain>
    </source>
</reference>
<organism evidence="3 4">
    <name type="scientific">Vibrio chagasii</name>
    <dbReference type="NCBI Taxonomy" id="170679"/>
    <lineage>
        <taxon>Bacteria</taxon>
        <taxon>Pseudomonadati</taxon>
        <taxon>Pseudomonadota</taxon>
        <taxon>Gammaproteobacteria</taxon>
        <taxon>Vibrionales</taxon>
        <taxon>Vibrionaceae</taxon>
        <taxon>Vibrio</taxon>
    </lineage>
</organism>
<accession>A0A7V7NP45</accession>
<name>A0A7V7NP45_9VIBR</name>
<feature type="region of interest" description="Disordered" evidence="2">
    <location>
        <begin position="1"/>
        <end position="22"/>
    </location>
</feature>
<dbReference type="EMBL" id="VZPX01000138">
    <property type="protein sequence ID" value="KAB0463420.1"/>
    <property type="molecule type" value="Genomic_DNA"/>
</dbReference>
<sequence>QKGRPSMKQHPQRTTKPDNEMTLEELKEELVYLRTENAVLKKLEELEQEKNVEQRKSGHSSNS</sequence>
<feature type="coiled-coil region" evidence="1">
    <location>
        <begin position="23"/>
        <end position="56"/>
    </location>
</feature>
<evidence type="ECO:0000256" key="1">
    <source>
        <dbReference type="SAM" id="Coils"/>
    </source>
</evidence>
<evidence type="ECO:0000256" key="2">
    <source>
        <dbReference type="SAM" id="MobiDB-lite"/>
    </source>
</evidence>
<evidence type="ECO:0000313" key="4">
    <source>
        <dbReference type="Proteomes" id="UP000423756"/>
    </source>
</evidence>
<evidence type="ECO:0000313" key="3">
    <source>
        <dbReference type="EMBL" id="KAB0463420.1"/>
    </source>
</evidence>
<comment type="caution">
    <text evidence="3">The sequence shown here is derived from an EMBL/GenBank/DDBJ whole genome shotgun (WGS) entry which is preliminary data.</text>
</comment>
<dbReference type="Proteomes" id="UP000423756">
    <property type="component" value="Unassembled WGS sequence"/>
</dbReference>
<keyword evidence="1" id="KW-0175">Coiled coil</keyword>
<proteinExistence type="predicted"/>
<feature type="compositionally biased region" description="Basic residues" evidence="2">
    <location>
        <begin position="1"/>
        <end position="13"/>
    </location>
</feature>
<protein>
    <submittedName>
        <fullName evidence="3">Helix-turn-helix domain-containing protein</fullName>
    </submittedName>
</protein>
<dbReference type="AlphaFoldDB" id="A0A7V7NP45"/>